<comment type="caution">
    <text evidence="1">The sequence shown here is derived from an EMBL/GenBank/DDBJ whole genome shotgun (WGS) entry which is preliminary data.</text>
</comment>
<sequence length="82" mass="9162">MVSTCVPSFTVHHSGMHYIIVYPSTAFLETIGLLEKYIDQTFDQFDNQSASARLATYKLSWDNGSSIKPAASRSNIEPTYVL</sequence>
<gene>
    <name evidence="1" type="ORF">GLW05_18305</name>
</gene>
<dbReference type="AlphaFoldDB" id="A0A6I5A5A4"/>
<name>A0A6I5A5A4_9BACI</name>
<accession>A0A6I5A5A4</accession>
<dbReference type="Proteomes" id="UP000468638">
    <property type="component" value="Unassembled WGS sequence"/>
</dbReference>
<dbReference type="EMBL" id="WMEQ01000018">
    <property type="protein sequence ID" value="MYL35535.1"/>
    <property type="molecule type" value="Genomic_DNA"/>
</dbReference>
<proteinExistence type="predicted"/>
<reference evidence="1 2" key="1">
    <citation type="submission" date="2019-11" db="EMBL/GenBank/DDBJ databases">
        <title>Genome sequences of 17 halophilic strains isolated from different environments.</title>
        <authorList>
            <person name="Furrow R.E."/>
        </authorList>
    </citation>
    <scope>NUCLEOTIDE SEQUENCE [LARGE SCALE GENOMIC DNA]</scope>
    <source>
        <strain evidence="1 2">22514_16_FS</strain>
    </source>
</reference>
<evidence type="ECO:0000313" key="2">
    <source>
        <dbReference type="Proteomes" id="UP000468638"/>
    </source>
</evidence>
<organism evidence="1 2">
    <name type="scientific">Pontibacillus yanchengensis</name>
    <dbReference type="NCBI Taxonomy" id="462910"/>
    <lineage>
        <taxon>Bacteria</taxon>
        <taxon>Bacillati</taxon>
        <taxon>Bacillota</taxon>
        <taxon>Bacilli</taxon>
        <taxon>Bacillales</taxon>
        <taxon>Bacillaceae</taxon>
        <taxon>Pontibacillus</taxon>
    </lineage>
</organism>
<protein>
    <submittedName>
        <fullName evidence="1">Uncharacterized protein</fullName>
    </submittedName>
</protein>
<evidence type="ECO:0000313" key="1">
    <source>
        <dbReference type="EMBL" id="MYL35535.1"/>
    </source>
</evidence>